<protein>
    <submittedName>
        <fullName evidence="1">Uncharacterized protein</fullName>
    </submittedName>
</protein>
<accession>A0AB39AFM9</accession>
<dbReference type="EMBL" id="PP845477">
    <property type="protein sequence ID" value="XDG24502.1"/>
    <property type="molecule type" value="Genomic_RNA"/>
</dbReference>
<proteinExistence type="predicted"/>
<organism evidence="1">
    <name type="scientific">Bird deltacoronavirus PluvialisCN24</name>
    <dbReference type="NCBI Taxonomy" id="3237955"/>
    <lineage>
        <taxon>Viruses</taxon>
        <taxon>Riboviria</taxon>
        <taxon>Orthornavirae</taxon>
        <taxon>Pisuviricota</taxon>
        <taxon>Pisoniviricetes</taxon>
        <taxon>Nidovirales</taxon>
        <taxon>Cornidovirineae</taxon>
        <taxon>Coronaviridae</taxon>
        <taxon>Orthocoronavirinae</taxon>
        <taxon>Deltacoronavirus</taxon>
    </lineage>
</organism>
<sequence>MFSILAYYTTLILAYFAGIEISDYDDEQLYVWCQLARFFNPLLAFCLYCIADEFGPHIPGHIV</sequence>
<name>A0AB39AFM9_9NIDO</name>
<evidence type="ECO:0000313" key="1">
    <source>
        <dbReference type="EMBL" id="XDG24502.1"/>
    </source>
</evidence>
<reference evidence="1" key="1">
    <citation type="submission" date="2024-05" db="EMBL/GenBank/DDBJ databases">
        <title>Avian Migration-Mediated Cross-Species Transmission and Recombination Shaping the Diversity of Gammacoronaviruses and Deltacoronaviruses.</title>
        <authorList>
            <person name="Han Y."/>
            <person name="Xu P."/>
            <person name="Xu Y."/>
            <person name="Wang Y."/>
            <person name="Hu J."/>
            <person name="Ma M."/>
            <person name="Li Z."/>
            <person name="Bo S."/>
            <person name="Zhao C."/>
            <person name="Ji L."/>
            <person name="Yuan Y."/>
            <person name="Zhao W."/>
            <person name="Wang J."/>
            <person name="Jin Q."/>
            <person name="Wu Z."/>
            <person name="He G."/>
        </authorList>
    </citation>
    <scope>NUCLEOTIDE SEQUENCE</scope>
    <source>
        <strain evidence="1">AvPs-DeltaCoV/SH21-SH91</strain>
    </source>
</reference>